<dbReference type="AlphaFoldDB" id="A0A4P9ULZ7"/>
<dbReference type="CDD" id="cd17562">
    <property type="entry name" value="REC_CheY4-like"/>
    <property type="match status" value="1"/>
</dbReference>
<evidence type="ECO:0000313" key="5">
    <source>
        <dbReference type="Proteomes" id="UP000305881"/>
    </source>
</evidence>
<dbReference type="EMBL" id="CP035467">
    <property type="protein sequence ID" value="QCW82157.1"/>
    <property type="molecule type" value="Genomic_DNA"/>
</dbReference>
<dbReference type="PROSITE" id="PS50110">
    <property type="entry name" value="RESPONSE_REGULATORY"/>
    <property type="match status" value="1"/>
</dbReference>
<dbReference type="GO" id="GO:0000160">
    <property type="term" value="P:phosphorelay signal transduction system"/>
    <property type="evidence" value="ECO:0007669"/>
    <property type="project" value="InterPro"/>
</dbReference>
<accession>A0A4P9ULZ7</accession>
<dbReference type="Gene3D" id="3.40.50.2300">
    <property type="match status" value="1"/>
</dbReference>
<dbReference type="SMART" id="SM00448">
    <property type="entry name" value="REC"/>
    <property type="match status" value="1"/>
</dbReference>
<dbReference type="PANTHER" id="PTHR44591:SF25">
    <property type="entry name" value="CHEMOTAXIS TWO-COMPONENT RESPONSE REGULATOR"/>
    <property type="match status" value="1"/>
</dbReference>
<proteinExistence type="predicted"/>
<feature type="domain" description="Response regulatory" evidence="3">
    <location>
        <begin position="3"/>
        <end position="119"/>
    </location>
</feature>
<dbReference type="OrthoDB" id="9800897at2"/>
<evidence type="ECO:0000313" key="4">
    <source>
        <dbReference type="EMBL" id="QCW82157.1"/>
    </source>
</evidence>
<gene>
    <name evidence="4" type="ORF">EQU24_07790</name>
</gene>
<dbReference type="InterPro" id="IPR050595">
    <property type="entry name" value="Bact_response_regulator"/>
</dbReference>
<keyword evidence="5" id="KW-1185">Reference proteome</keyword>
<dbReference type="RefSeq" id="WP_017840027.1">
    <property type="nucleotide sequence ID" value="NZ_CP035467.1"/>
</dbReference>
<evidence type="ECO:0000259" key="3">
    <source>
        <dbReference type="PROSITE" id="PS50110"/>
    </source>
</evidence>
<dbReference type="STRING" id="675511.GCA_000341735_01468"/>
<keyword evidence="1 2" id="KW-0597">Phosphoprotein</keyword>
<protein>
    <submittedName>
        <fullName evidence="4">Response regulator</fullName>
    </submittedName>
</protein>
<feature type="modified residue" description="4-aspartylphosphate" evidence="2">
    <location>
        <position position="52"/>
    </location>
</feature>
<name>A0A4P9ULZ7_METBY</name>
<dbReference type="InterPro" id="IPR011006">
    <property type="entry name" value="CheY-like_superfamily"/>
</dbReference>
<organism evidence="4 5">
    <name type="scientific">Methylotuvimicrobium buryatense</name>
    <name type="common">Methylomicrobium buryatense</name>
    <dbReference type="NCBI Taxonomy" id="95641"/>
    <lineage>
        <taxon>Bacteria</taxon>
        <taxon>Pseudomonadati</taxon>
        <taxon>Pseudomonadota</taxon>
        <taxon>Gammaproteobacteria</taxon>
        <taxon>Methylococcales</taxon>
        <taxon>Methylococcaceae</taxon>
        <taxon>Methylotuvimicrobium</taxon>
    </lineage>
</organism>
<evidence type="ECO:0000256" key="1">
    <source>
        <dbReference type="ARBA" id="ARBA00022553"/>
    </source>
</evidence>
<sequence>MASILAVDDSASMRQMVSFTLKGAGYDVVEAVDGVDALNKAKSKKFDCVVTDVNMPNKDGIALIKDLRALPDYKFVPMLMLTTESGTDKKQQGKEAGATGWIVKPFNPDQLLKTIQKVLG</sequence>
<dbReference type="Pfam" id="PF00072">
    <property type="entry name" value="Response_reg"/>
    <property type="match status" value="1"/>
</dbReference>
<reference evidence="5" key="1">
    <citation type="journal article" date="2019" name="J. Bacteriol.">
        <title>A Mutagenic Screen Identifies a TonB-Dependent Receptor Required for the Lanthanide Metal Switch in the Type I Methanotroph 'Methylotuvimicrobium buryatense' 5GB1C.</title>
        <authorList>
            <person name="Groom J.D."/>
            <person name="Ford S.M."/>
            <person name="Pesesky M.W."/>
            <person name="Lidstrom M.E."/>
        </authorList>
    </citation>
    <scope>NUCLEOTIDE SEQUENCE [LARGE SCALE GENOMIC DNA]</scope>
    <source>
        <strain evidence="5">5GB1C</strain>
    </source>
</reference>
<dbReference type="SUPFAM" id="SSF52172">
    <property type="entry name" value="CheY-like"/>
    <property type="match status" value="1"/>
</dbReference>
<dbReference type="KEGG" id="mbur:EQU24_07790"/>
<dbReference type="PANTHER" id="PTHR44591">
    <property type="entry name" value="STRESS RESPONSE REGULATOR PROTEIN 1"/>
    <property type="match status" value="1"/>
</dbReference>
<dbReference type="InterPro" id="IPR001789">
    <property type="entry name" value="Sig_transdc_resp-reg_receiver"/>
</dbReference>
<evidence type="ECO:0000256" key="2">
    <source>
        <dbReference type="PROSITE-ProRule" id="PRU00169"/>
    </source>
</evidence>
<dbReference type="Proteomes" id="UP000305881">
    <property type="component" value="Chromosome"/>
</dbReference>